<dbReference type="Pfam" id="PF00753">
    <property type="entry name" value="Lactamase_B"/>
    <property type="match status" value="1"/>
</dbReference>
<evidence type="ECO:0000256" key="2">
    <source>
        <dbReference type="ARBA" id="ARBA00001947"/>
    </source>
</evidence>
<evidence type="ECO:0000256" key="11">
    <source>
        <dbReference type="ARBA" id="ARBA00022833"/>
    </source>
</evidence>
<evidence type="ECO:0000256" key="10">
    <source>
        <dbReference type="ARBA" id="ARBA00022801"/>
    </source>
</evidence>
<dbReference type="PANTHER" id="PTHR42951">
    <property type="entry name" value="METALLO-BETA-LACTAMASE DOMAIN-CONTAINING"/>
    <property type="match status" value="1"/>
</dbReference>
<dbReference type="InterPro" id="IPR058199">
    <property type="entry name" value="BlaB//VIM/IMP-1"/>
</dbReference>
<evidence type="ECO:0000256" key="9">
    <source>
        <dbReference type="ARBA" id="ARBA00022764"/>
    </source>
</evidence>
<dbReference type="EC" id="3.5.2.6" evidence="6"/>
<proteinExistence type="inferred from homology"/>
<gene>
    <name evidence="14" type="ORF">SJ2017_3234</name>
</gene>
<evidence type="ECO:0000313" key="14">
    <source>
        <dbReference type="EMBL" id="ARD23498.1"/>
    </source>
</evidence>
<evidence type="ECO:0000256" key="5">
    <source>
        <dbReference type="ARBA" id="ARBA00011245"/>
    </source>
</evidence>
<comment type="subunit">
    <text evidence="5">Monomer.</text>
</comment>
<keyword evidence="11" id="KW-0862">Zinc</keyword>
<name>A0ABM6JNT3_9GAMM</name>
<protein>
    <recommendedName>
        <fullName evidence="6">beta-lactamase</fullName>
        <ecNumber evidence="6">3.5.2.6</ecNumber>
    </recommendedName>
</protein>
<keyword evidence="8" id="KW-0732">Signal</keyword>
<dbReference type="NCBIfam" id="NF012229">
    <property type="entry name" value="bla_class_B_core"/>
    <property type="match status" value="1"/>
</dbReference>
<comment type="subcellular location">
    <subcellularLocation>
        <location evidence="3">Periplasm</location>
    </subcellularLocation>
</comment>
<evidence type="ECO:0000256" key="4">
    <source>
        <dbReference type="ARBA" id="ARBA00005250"/>
    </source>
</evidence>
<dbReference type="InterPro" id="IPR050855">
    <property type="entry name" value="NDM-1-like"/>
</dbReference>
<keyword evidence="7" id="KW-0479">Metal-binding</keyword>
<evidence type="ECO:0000256" key="1">
    <source>
        <dbReference type="ARBA" id="ARBA00001526"/>
    </source>
</evidence>
<evidence type="ECO:0000313" key="15">
    <source>
        <dbReference type="Proteomes" id="UP000191820"/>
    </source>
</evidence>
<keyword evidence="15" id="KW-1185">Reference proteome</keyword>
<keyword evidence="9" id="KW-0574">Periplasm</keyword>
<dbReference type="Proteomes" id="UP000191820">
    <property type="component" value="Chromosome"/>
</dbReference>
<comment type="catalytic activity">
    <reaction evidence="1">
        <text>a beta-lactam + H2O = a substituted beta-amino acid</text>
        <dbReference type="Rhea" id="RHEA:20401"/>
        <dbReference type="ChEBI" id="CHEBI:15377"/>
        <dbReference type="ChEBI" id="CHEBI:35627"/>
        <dbReference type="ChEBI" id="CHEBI:140347"/>
        <dbReference type="EC" id="3.5.2.6"/>
    </reaction>
</comment>
<dbReference type="SMART" id="SM00849">
    <property type="entry name" value="Lactamase_B"/>
    <property type="match status" value="1"/>
</dbReference>
<accession>A0ABM6JNT3</accession>
<dbReference type="SUPFAM" id="SSF56281">
    <property type="entry name" value="Metallo-hydrolase/oxidoreductase"/>
    <property type="match status" value="1"/>
</dbReference>
<comment type="similarity">
    <text evidence="4">Belongs to the metallo-beta-lactamase superfamily. Class-B beta-lactamase family.</text>
</comment>
<dbReference type="InterPro" id="IPR001279">
    <property type="entry name" value="Metallo-B-lactamas"/>
</dbReference>
<evidence type="ECO:0000256" key="7">
    <source>
        <dbReference type="ARBA" id="ARBA00022723"/>
    </source>
</evidence>
<evidence type="ECO:0000256" key="8">
    <source>
        <dbReference type="ARBA" id="ARBA00022729"/>
    </source>
</evidence>
<sequence>MTPIIHGILILIVLLSSMLAEPTFAEQVNQPTMATKANAASLNGSDPTLPLALKPSQHGELSISALSDNLYLHESFMQTKQFGFVGSNGLIFVDGKDAYLIDTPWSEADTIKLVQWVEHQGLTLTASVSTHSHEDRTAGVGYLNSIGVDTYASTHTNQLLEKAGHPQTKQQFTPGQFDFLNQKIEVYFVGAGHTHDNLVVWFPESKLLYGGCLVKSLSSKTLGYYGEADLIAWPNSIKQLQVQFADSEQVLPGHGDIGTGVLLSHTIKLLEQHAAH</sequence>
<evidence type="ECO:0000256" key="12">
    <source>
        <dbReference type="ARBA" id="ARBA00023251"/>
    </source>
</evidence>
<reference evidence="14 15" key="1">
    <citation type="submission" date="2017-03" db="EMBL/GenBank/DDBJ databases">
        <title>Genome sequencing of Shewanella japonica KCTC 22435.</title>
        <authorList>
            <person name="Kim K.M."/>
        </authorList>
    </citation>
    <scope>NUCLEOTIDE SEQUENCE [LARGE SCALE GENOMIC DNA]</scope>
    <source>
        <strain evidence="14 15">KCTC 22435</strain>
    </source>
</reference>
<organism evidence="14 15">
    <name type="scientific">Shewanella japonica</name>
    <dbReference type="NCBI Taxonomy" id="93973"/>
    <lineage>
        <taxon>Bacteria</taxon>
        <taxon>Pseudomonadati</taxon>
        <taxon>Pseudomonadota</taxon>
        <taxon>Gammaproteobacteria</taxon>
        <taxon>Alteromonadales</taxon>
        <taxon>Shewanellaceae</taxon>
        <taxon>Shewanella</taxon>
    </lineage>
</organism>
<keyword evidence="12" id="KW-0046">Antibiotic resistance</keyword>
<keyword evidence="10" id="KW-0378">Hydrolase</keyword>
<evidence type="ECO:0000256" key="3">
    <source>
        <dbReference type="ARBA" id="ARBA00004418"/>
    </source>
</evidence>
<dbReference type="EMBL" id="CP020472">
    <property type="protein sequence ID" value="ARD23498.1"/>
    <property type="molecule type" value="Genomic_DNA"/>
</dbReference>
<dbReference type="InterPro" id="IPR001018">
    <property type="entry name" value="Beta-lactamase_class-B_CS"/>
</dbReference>
<feature type="domain" description="Metallo-beta-lactamase" evidence="13">
    <location>
        <begin position="86"/>
        <end position="254"/>
    </location>
</feature>
<dbReference type="InterPro" id="IPR036866">
    <property type="entry name" value="RibonucZ/Hydroxyglut_hydro"/>
</dbReference>
<dbReference type="NCBIfam" id="NF033088">
    <property type="entry name" value="bla_subclass_B1"/>
    <property type="match status" value="1"/>
</dbReference>
<dbReference type="PANTHER" id="PTHR42951:SF4">
    <property type="entry name" value="ACYL-COENZYME A THIOESTERASE MBLAC2"/>
    <property type="match status" value="1"/>
</dbReference>
<dbReference type="Gene3D" id="3.60.15.10">
    <property type="entry name" value="Ribonuclease Z/Hydroxyacylglutathione hydrolase-like"/>
    <property type="match status" value="1"/>
</dbReference>
<comment type="cofactor">
    <cofactor evidence="2">
        <name>Zn(2+)</name>
        <dbReference type="ChEBI" id="CHEBI:29105"/>
    </cofactor>
</comment>
<evidence type="ECO:0000256" key="6">
    <source>
        <dbReference type="ARBA" id="ARBA00012865"/>
    </source>
</evidence>
<dbReference type="RefSeq" id="WP_080916452.1">
    <property type="nucleotide sequence ID" value="NZ_CP020472.1"/>
</dbReference>
<evidence type="ECO:0000259" key="13">
    <source>
        <dbReference type="SMART" id="SM00849"/>
    </source>
</evidence>
<dbReference type="PROSITE" id="PS00744">
    <property type="entry name" value="BETA_LACTAMASE_B_2"/>
    <property type="match status" value="1"/>
</dbReference>